<dbReference type="Gene3D" id="1.10.1520.10">
    <property type="entry name" value="Ribonuclease III domain"/>
    <property type="match status" value="1"/>
</dbReference>
<feature type="binding site" evidence="8">
    <location>
        <position position="34"/>
    </location>
    <ligand>
        <name>Mg(2+)</name>
        <dbReference type="ChEBI" id="CHEBI:18420"/>
    </ligand>
</feature>
<sequence>MNSNLFGYTFKNPKLLKLALTHRSQSSQNYERLEFLGDSVLSLCISAHIVHSTSLDEGQLSIIRSKIVSKFNLNKVANTLSLDHHIIAAPKQTISQNIRADVLEAFIGALYLDQGLTACSEFIFKHFITESFDYNIKKDSKTRIQEWAHKNKKKLPKYSVIEQTGQSHNVIYTIRCETCCGLQATGSGRSKQIAEQQAASSLYEKIMEHNYETYS</sequence>
<keyword evidence="6 8" id="KW-0378">Hydrolase</keyword>
<evidence type="ECO:0000256" key="4">
    <source>
        <dbReference type="ARBA" id="ARBA00022722"/>
    </source>
</evidence>
<keyword evidence="4 8" id="KW-0540">Nuclease</keyword>
<dbReference type="InterPro" id="IPR000999">
    <property type="entry name" value="RNase_III_dom"/>
</dbReference>
<dbReference type="SMART" id="SM00358">
    <property type="entry name" value="DSRM"/>
    <property type="match status" value="1"/>
</dbReference>
<dbReference type="Gene3D" id="3.30.160.20">
    <property type="match status" value="1"/>
</dbReference>
<feature type="domain" description="RNase III" evidence="10">
    <location>
        <begin position="6"/>
        <end position="115"/>
    </location>
</feature>
<dbReference type="Pfam" id="PF00035">
    <property type="entry name" value="dsrm"/>
    <property type="match status" value="1"/>
</dbReference>
<comment type="similarity">
    <text evidence="2">Belongs to the ribonuclease III family.</text>
</comment>
<feature type="binding site" evidence="8">
    <location>
        <position position="101"/>
    </location>
    <ligand>
        <name>Mg(2+)</name>
        <dbReference type="ChEBI" id="CHEBI:18420"/>
    </ligand>
</feature>
<feature type="binding site" evidence="8">
    <location>
        <position position="104"/>
    </location>
    <ligand>
        <name>Mg(2+)</name>
        <dbReference type="ChEBI" id="CHEBI:18420"/>
    </ligand>
</feature>
<evidence type="ECO:0000256" key="6">
    <source>
        <dbReference type="ARBA" id="ARBA00022801"/>
    </source>
</evidence>
<keyword evidence="5 8" id="KW-0255">Endonuclease</keyword>
<evidence type="ECO:0000256" key="5">
    <source>
        <dbReference type="ARBA" id="ARBA00022759"/>
    </source>
</evidence>
<keyword evidence="8" id="KW-0698">rRNA processing</keyword>
<protein>
    <recommendedName>
        <fullName evidence="8">Ribonuclease 3</fullName>
        <ecNumber evidence="8">3.1.26.3</ecNumber>
    </recommendedName>
    <alternativeName>
        <fullName evidence="8">Ribonuclease III</fullName>
        <shortName evidence="8">RNase III</shortName>
    </alternativeName>
</protein>
<name>A0ABY5DL15_9GAMM</name>
<evidence type="ECO:0000256" key="7">
    <source>
        <dbReference type="ARBA" id="ARBA00022884"/>
    </source>
</evidence>
<keyword evidence="3 8" id="KW-0507">mRNA processing</keyword>
<dbReference type="Pfam" id="PF14622">
    <property type="entry name" value="Ribonucleas_3_3"/>
    <property type="match status" value="1"/>
</dbReference>
<comment type="subcellular location">
    <subcellularLocation>
        <location evidence="8">Cytoplasm</location>
    </subcellularLocation>
</comment>
<dbReference type="PANTHER" id="PTHR11207">
    <property type="entry name" value="RIBONUCLEASE III"/>
    <property type="match status" value="1"/>
</dbReference>
<comment type="subunit">
    <text evidence="8">Homodimer.</text>
</comment>
<evidence type="ECO:0000256" key="8">
    <source>
        <dbReference type="HAMAP-Rule" id="MF_00104"/>
    </source>
</evidence>
<evidence type="ECO:0000313" key="11">
    <source>
        <dbReference type="EMBL" id="UTC24490.1"/>
    </source>
</evidence>
<keyword evidence="8" id="KW-0963">Cytoplasm</keyword>
<keyword evidence="7 8" id="KW-0694">RNA-binding</keyword>
<comment type="function">
    <text evidence="8">Digests double-stranded RNA. Involved in the processing of primary rRNA transcript to yield the immediate precursors to the large and small rRNAs (23S and 16S). Processes some mRNAs, and tRNAs when they are encoded in the rRNA operon. Processes pre-crRNA and tracrRNA of type II CRISPR loci if present in the organism.</text>
</comment>
<dbReference type="SUPFAM" id="SSF54768">
    <property type="entry name" value="dsRNA-binding domain-like"/>
    <property type="match status" value="1"/>
</dbReference>
<proteinExistence type="inferred from homology"/>
<gene>
    <name evidence="8 11" type="primary">rnc</name>
    <name evidence="11" type="ORF">MMH89_04565</name>
</gene>
<dbReference type="InterPro" id="IPR011907">
    <property type="entry name" value="RNase_III"/>
</dbReference>
<evidence type="ECO:0000313" key="12">
    <source>
        <dbReference type="Proteomes" id="UP001055955"/>
    </source>
</evidence>
<comment type="cofactor">
    <cofactor evidence="8">
        <name>Mg(2+)</name>
        <dbReference type="ChEBI" id="CHEBI:18420"/>
    </cofactor>
</comment>
<dbReference type="NCBIfam" id="TIGR02191">
    <property type="entry name" value="RNaseIII"/>
    <property type="match status" value="1"/>
</dbReference>
<comment type="catalytic activity">
    <reaction evidence="1 8">
        <text>Endonucleolytic cleavage to 5'-phosphomonoester.</text>
        <dbReference type="EC" id="3.1.26.3"/>
    </reaction>
</comment>
<dbReference type="HAMAP" id="MF_00104">
    <property type="entry name" value="RNase_III"/>
    <property type="match status" value="1"/>
</dbReference>
<feature type="domain" description="DRBM" evidence="9">
    <location>
        <begin position="139"/>
        <end position="208"/>
    </location>
</feature>
<evidence type="ECO:0000256" key="2">
    <source>
        <dbReference type="ARBA" id="ARBA00010183"/>
    </source>
</evidence>
<keyword evidence="8" id="KW-0819">tRNA processing</keyword>
<dbReference type="RefSeq" id="WP_258568274.1">
    <property type="nucleotide sequence ID" value="NZ_CP092900.1"/>
</dbReference>
<evidence type="ECO:0000259" key="10">
    <source>
        <dbReference type="PROSITE" id="PS50142"/>
    </source>
</evidence>
<organism evidence="11 12">
    <name type="scientific">Candidatus Comchoanobacter bicostacola</name>
    <dbReference type="NCBI Taxonomy" id="2919598"/>
    <lineage>
        <taxon>Bacteria</taxon>
        <taxon>Pseudomonadati</taxon>
        <taxon>Pseudomonadota</taxon>
        <taxon>Gammaproteobacteria</taxon>
        <taxon>Candidatus Comchoanobacterales</taxon>
        <taxon>Candidatus Comchoanobacteraceae</taxon>
        <taxon>Candidatus Comchoanobacter</taxon>
    </lineage>
</organism>
<dbReference type="CDD" id="cd00593">
    <property type="entry name" value="RIBOc"/>
    <property type="match status" value="1"/>
</dbReference>
<evidence type="ECO:0000256" key="1">
    <source>
        <dbReference type="ARBA" id="ARBA00000109"/>
    </source>
</evidence>
<dbReference type="EC" id="3.1.26.3" evidence="8"/>
<dbReference type="CDD" id="cd10845">
    <property type="entry name" value="DSRM_RNAse_III_family"/>
    <property type="match status" value="1"/>
</dbReference>
<evidence type="ECO:0000256" key="3">
    <source>
        <dbReference type="ARBA" id="ARBA00022664"/>
    </source>
</evidence>
<dbReference type="PANTHER" id="PTHR11207:SF0">
    <property type="entry name" value="RIBONUCLEASE 3"/>
    <property type="match status" value="1"/>
</dbReference>
<accession>A0ABY5DL15</accession>
<dbReference type="SUPFAM" id="SSF69065">
    <property type="entry name" value="RNase III domain-like"/>
    <property type="match status" value="1"/>
</dbReference>
<dbReference type="PROSITE" id="PS50142">
    <property type="entry name" value="RNASE_3_2"/>
    <property type="match status" value="1"/>
</dbReference>
<keyword evidence="8" id="KW-0460">Magnesium</keyword>
<feature type="active site" evidence="8">
    <location>
        <position position="104"/>
    </location>
</feature>
<dbReference type="PROSITE" id="PS50137">
    <property type="entry name" value="DS_RBD"/>
    <property type="match status" value="1"/>
</dbReference>
<dbReference type="GO" id="GO:0004525">
    <property type="term" value="F:ribonuclease III activity"/>
    <property type="evidence" value="ECO:0007669"/>
    <property type="project" value="UniProtKB-EC"/>
</dbReference>
<evidence type="ECO:0000259" key="9">
    <source>
        <dbReference type="PROSITE" id="PS50137"/>
    </source>
</evidence>
<dbReference type="InterPro" id="IPR014720">
    <property type="entry name" value="dsRBD_dom"/>
</dbReference>
<dbReference type="InterPro" id="IPR036389">
    <property type="entry name" value="RNase_III_sf"/>
</dbReference>
<keyword evidence="8" id="KW-0479">Metal-binding</keyword>
<dbReference type="SMART" id="SM00535">
    <property type="entry name" value="RIBOc"/>
    <property type="match status" value="1"/>
</dbReference>
<keyword evidence="12" id="KW-1185">Reference proteome</keyword>
<keyword evidence="8" id="KW-0699">rRNA-binding</keyword>
<dbReference type="EMBL" id="CP092900">
    <property type="protein sequence ID" value="UTC24490.1"/>
    <property type="molecule type" value="Genomic_DNA"/>
</dbReference>
<feature type="active site" evidence="8">
    <location>
        <position position="38"/>
    </location>
</feature>
<reference evidence="11 12" key="1">
    <citation type="journal article" date="2022" name="Nat. Microbiol.">
        <title>The microbiome of a bacterivorous marine choanoflagellate contains a resource-demanding obligate bacterial associate.</title>
        <authorList>
            <person name="Needham D.M."/>
            <person name="Poirier C."/>
            <person name="Bachy C."/>
            <person name="George E.E."/>
            <person name="Wilken S."/>
            <person name="Yung C.C.M."/>
            <person name="Limardo A.J."/>
            <person name="Morando M."/>
            <person name="Sudek L."/>
            <person name="Malmstrom R.R."/>
            <person name="Keeling P.J."/>
            <person name="Santoro A.E."/>
            <person name="Worden A.Z."/>
        </authorList>
    </citation>
    <scope>NUCLEOTIDE SEQUENCE [LARGE SCALE GENOMIC DNA]</scope>
    <source>
        <strain evidence="11 12">Comchoano-1</strain>
    </source>
</reference>
<dbReference type="Proteomes" id="UP001055955">
    <property type="component" value="Chromosome"/>
</dbReference>
<dbReference type="PROSITE" id="PS00517">
    <property type="entry name" value="RNASE_3_1"/>
    <property type="match status" value="1"/>
</dbReference>